<name>A0A8T1Q759_CARIL</name>
<dbReference type="Proteomes" id="UP000811609">
    <property type="component" value="Chromosome 6"/>
</dbReference>
<protein>
    <submittedName>
        <fullName evidence="1">Uncharacterized protein</fullName>
    </submittedName>
</protein>
<accession>A0A8T1Q759</accession>
<comment type="caution">
    <text evidence="1">The sequence shown here is derived from an EMBL/GenBank/DDBJ whole genome shotgun (WGS) entry which is preliminary data.</text>
</comment>
<proteinExistence type="predicted"/>
<dbReference type="EMBL" id="CM031814">
    <property type="protein sequence ID" value="KAG6650229.1"/>
    <property type="molecule type" value="Genomic_DNA"/>
</dbReference>
<dbReference type="AlphaFoldDB" id="A0A8T1Q759"/>
<organism evidence="1 2">
    <name type="scientific">Carya illinoinensis</name>
    <name type="common">Pecan</name>
    <dbReference type="NCBI Taxonomy" id="32201"/>
    <lineage>
        <taxon>Eukaryota</taxon>
        <taxon>Viridiplantae</taxon>
        <taxon>Streptophyta</taxon>
        <taxon>Embryophyta</taxon>
        <taxon>Tracheophyta</taxon>
        <taxon>Spermatophyta</taxon>
        <taxon>Magnoliopsida</taxon>
        <taxon>eudicotyledons</taxon>
        <taxon>Gunneridae</taxon>
        <taxon>Pentapetalae</taxon>
        <taxon>rosids</taxon>
        <taxon>fabids</taxon>
        <taxon>Fagales</taxon>
        <taxon>Juglandaceae</taxon>
        <taxon>Carya</taxon>
    </lineage>
</organism>
<keyword evidence="2" id="KW-1185">Reference proteome</keyword>
<sequence length="106" mass="12253">MSRTFNIVYTWRRMRAPRAGKRGKNCEAAAKEQYNPSGKYVCRAVLLLPHQPRTPPVSMHTGQCEYSLAKWFAMIFTEKPCSAHKIFSNQIVIIKRVQKPNSKKRS</sequence>
<evidence type="ECO:0000313" key="1">
    <source>
        <dbReference type="EMBL" id="KAG6650229.1"/>
    </source>
</evidence>
<evidence type="ECO:0000313" key="2">
    <source>
        <dbReference type="Proteomes" id="UP000811609"/>
    </source>
</evidence>
<reference evidence="1" key="1">
    <citation type="submission" date="2020-12" db="EMBL/GenBank/DDBJ databases">
        <title>WGS assembly of Carya illinoinensis cv. Pawnee.</title>
        <authorList>
            <person name="Platts A."/>
            <person name="Shu S."/>
            <person name="Wright S."/>
            <person name="Barry K."/>
            <person name="Edger P."/>
            <person name="Pires J.C."/>
            <person name="Schmutz J."/>
        </authorList>
    </citation>
    <scope>NUCLEOTIDE SEQUENCE</scope>
    <source>
        <tissue evidence="1">Leaf</tissue>
    </source>
</reference>
<gene>
    <name evidence="1" type="ORF">CIPAW_06G027600</name>
</gene>